<dbReference type="Proteomes" id="UP000179807">
    <property type="component" value="Unassembled WGS sequence"/>
</dbReference>
<feature type="region of interest" description="Disordered" evidence="2">
    <location>
        <begin position="289"/>
        <end position="316"/>
    </location>
</feature>
<evidence type="ECO:0000313" key="4">
    <source>
        <dbReference type="Proteomes" id="UP000179807"/>
    </source>
</evidence>
<keyword evidence="1" id="KW-0175">Coiled coil</keyword>
<dbReference type="AlphaFoldDB" id="A0A1J4JD82"/>
<name>A0A1J4JD82_9EUKA</name>
<comment type="caution">
    <text evidence="3">The sequence shown here is derived from an EMBL/GenBank/DDBJ whole genome shotgun (WGS) entry which is preliminary data.</text>
</comment>
<feature type="coiled-coil region" evidence="1">
    <location>
        <begin position="157"/>
        <end position="224"/>
    </location>
</feature>
<gene>
    <name evidence="3" type="ORF">TRFO_02213</name>
</gene>
<dbReference type="EMBL" id="MLAK01001259">
    <property type="protein sequence ID" value="OHS95236.1"/>
    <property type="molecule type" value="Genomic_DNA"/>
</dbReference>
<feature type="compositionally biased region" description="Polar residues" evidence="2">
    <location>
        <begin position="289"/>
        <end position="310"/>
    </location>
</feature>
<dbReference type="VEuPathDB" id="TrichDB:TRFO_02213"/>
<evidence type="ECO:0000313" key="3">
    <source>
        <dbReference type="EMBL" id="OHS95236.1"/>
    </source>
</evidence>
<organism evidence="3 4">
    <name type="scientific">Tritrichomonas foetus</name>
    <dbReference type="NCBI Taxonomy" id="1144522"/>
    <lineage>
        <taxon>Eukaryota</taxon>
        <taxon>Metamonada</taxon>
        <taxon>Parabasalia</taxon>
        <taxon>Tritrichomonadida</taxon>
        <taxon>Tritrichomonadidae</taxon>
        <taxon>Tritrichomonas</taxon>
    </lineage>
</organism>
<dbReference type="GeneID" id="94825250"/>
<proteinExistence type="predicted"/>
<protein>
    <submittedName>
        <fullName evidence="3">Uncharacterized protein</fullName>
    </submittedName>
</protein>
<evidence type="ECO:0000256" key="1">
    <source>
        <dbReference type="SAM" id="Coils"/>
    </source>
</evidence>
<sequence>MLALPLSQRSERPTTFITEMRNAQRYSVSSKSAYQVQQSKTLSMLPKLVTKKPTIHLEEVDQCKLDHIYELLAAEIIALKAEIMPIRNQYLRLKDHLLFQNRCAANSKVVFSEQVPELSAAIGEGTFSSIINQFQEQSDLNTEEMVELHQKLSSYSVIKLACEVDTAREELIQMKKNIQQMKDQTEDLQARIADIKESNIQIEVQQQKDRIRQLIVDVTRAESKNVKLIKLEDQLSREVPEIAPENQEAFDEIQKLSLQLTEKRQIYFQKCNELIEVRNKQMREISNLQRSKQSQKQARFQIAEPSSQPSRARKVPMQTNENVGNVITIDENEIEEIPVDIDQYKSEKEWIHVDE</sequence>
<accession>A0A1J4JD82</accession>
<dbReference type="RefSeq" id="XP_068348373.1">
    <property type="nucleotide sequence ID" value="XM_068490546.1"/>
</dbReference>
<evidence type="ECO:0000256" key="2">
    <source>
        <dbReference type="SAM" id="MobiDB-lite"/>
    </source>
</evidence>
<reference evidence="3" key="1">
    <citation type="submission" date="2016-10" db="EMBL/GenBank/DDBJ databases">
        <authorList>
            <person name="Benchimol M."/>
            <person name="Almeida L.G."/>
            <person name="Vasconcelos A.T."/>
            <person name="Perreira-Neves A."/>
            <person name="Rosa I.A."/>
            <person name="Tasca T."/>
            <person name="Bogo M.R."/>
            <person name="de Souza W."/>
        </authorList>
    </citation>
    <scope>NUCLEOTIDE SEQUENCE [LARGE SCALE GENOMIC DNA]</scope>
    <source>
        <strain evidence="3">K</strain>
    </source>
</reference>
<keyword evidence="4" id="KW-1185">Reference proteome</keyword>